<name>A0A8S1U407_PAROT</name>
<evidence type="ECO:0000313" key="2">
    <source>
        <dbReference type="Proteomes" id="UP000683925"/>
    </source>
</evidence>
<proteinExistence type="predicted"/>
<comment type="caution">
    <text evidence="1">The sequence shown here is derived from an EMBL/GenBank/DDBJ whole genome shotgun (WGS) entry which is preliminary data.</text>
</comment>
<dbReference type="EMBL" id="CAJJDP010000036">
    <property type="protein sequence ID" value="CAD8158762.1"/>
    <property type="molecule type" value="Genomic_DNA"/>
</dbReference>
<sequence>MNKSHLQNYNNLFISCNFMDLRKIYEKNEQIIYLNMRGYVHRDVLLWAQIQQIAISSQYGNQIRNKI</sequence>
<keyword evidence="2" id="KW-1185">Reference proteome</keyword>
<reference evidence="1" key="1">
    <citation type="submission" date="2021-01" db="EMBL/GenBank/DDBJ databases">
        <authorList>
            <consortium name="Genoscope - CEA"/>
            <person name="William W."/>
        </authorList>
    </citation>
    <scope>NUCLEOTIDE SEQUENCE</scope>
</reference>
<protein>
    <submittedName>
        <fullName evidence="1">Uncharacterized protein</fullName>
    </submittedName>
</protein>
<dbReference type="AlphaFoldDB" id="A0A8S1U407"/>
<accession>A0A8S1U407</accession>
<evidence type="ECO:0000313" key="1">
    <source>
        <dbReference type="EMBL" id="CAD8158762.1"/>
    </source>
</evidence>
<gene>
    <name evidence="1" type="ORF">POCTA_138.1.T0360019</name>
</gene>
<organism evidence="1 2">
    <name type="scientific">Paramecium octaurelia</name>
    <dbReference type="NCBI Taxonomy" id="43137"/>
    <lineage>
        <taxon>Eukaryota</taxon>
        <taxon>Sar</taxon>
        <taxon>Alveolata</taxon>
        <taxon>Ciliophora</taxon>
        <taxon>Intramacronucleata</taxon>
        <taxon>Oligohymenophorea</taxon>
        <taxon>Peniculida</taxon>
        <taxon>Parameciidae</taxon>
        <taxon>Paramecium</taxon>
    </lineage>
</organism>
<dbReference type="Proteomes" id="UP000683925">
    <property type="component" value="Unassembled WGS sequence"/>
</dbReference>
<dbReference type="PROSITE" id="PS51257">
    <property type="entry name" value="PROKAR_LIPOPROTEIN"/>
    <property type="match status" value="1"/>
</dbReference>